<dbReference type="AlphaFoldDB" id="E9HBH4"/>
<dbReference type="InParanoid" id="E9HBH4"/>
<keyword evidence="2" id="KW-1133">Transmembrane helix</keyword>
<dbReference type="KEGG" id="dpx:DAPPUDRAFT_256495"/>
<keyword evidence="2" id="KW-0812">Transmembrane</keyword>
<organism evidence="3 4">
    <name type="scientific">Daphnia pulex</name>
    <name type="common">Water flea</name>
    <dbReference type="NCBI Taxonomy" id="6669"/>
    <lineage>
        <taxon>Eukaryota</taxon>
        <taxon>Metazoa</taxon>
        <taxon>Ecdysozoa</taxon>
        <taxon>Arthropoda</taxon>
        <taxon>Crustacea</taxon>
        <taxon>Branchiopoda</taxon>
        <taxon>Diplostraca</taxon>
        <taxon>Cladocera</taxon>
        <taxon>Anomopoda</taxon>
        <taxon>Daphniidae</taxon>
        <taxon>Daphnia</taxon>
    </lineage>
</organism>
<evidence type="ECO:0000256" key="1">
    <source>
        <dbReference type="SAM" id="MobiDB-lite"/>
    </source>
</evidence>
<dbReference type="EMBL" id="GL732616">
    <property type="protein sequence ID" value="EFX70916.1"/>
    <property type="molecule type" value="Genomic_DNA"/>
</dbReference>
<keyword evidence="2" id="KW-0472">Membrane</keyword>
<accession>E9HBH4</accession>
<feature type="compositionally biased region" description="Low complexity" evidence="1">
    <location>
        <begin position="90"/>
        <end position="99"/>
    </location>
</feature>
<feature type="transmembrane region" description="Helical" evidence="2">
    <location>
        <begin position="16"/>
        <end position="39"/>
    </location>
</feature>
<name>E9HBH4_DAPPU</name>
<evidence type="ECO:0000256" key="2">
    <source>
        <dbReference type="SAM" id="Phobius"/>
    </source>
</evidence>
<keyword evidence="4" id="KW-1185">Reference proteome</keyword>
<feature type="compositionally biased region" description="Polar residues" evidence="1">
    <location>
        <begin position="65"/>
        <end position="74"/>
    </location>
</feature>
<protein>
    <submittedName>
        <fullName evidence="3">Uncharacterized protein</fullName>
    </submittedName>
</protein>
<sequence>MNKNIRCPSSHLFHQHGLLCVVYFVSINIGLACSVRFVVTSRLTLRRLDHRATPPSHPVLHRAAGSSSHATAISPSHGRVPPDHDRPLRPRLVPAAAAY</sequence>
<reference evidence="3 4" key="1">
    <citation type="journal article" date="2011" name="Science">
        <title>The ecoresponsive genome of Daphnia pulex.</title>
        <authorList>
            <person name="Colbourne J.K."/>
            <person name="Pfrender M.E."/>
            <person name="Gilbert D."/>
            <person name="Thomas W.K."/>
            <person name="Tucker A."/>
            <person name="Oakley T.H."/>
            <person name="Tokishita S."/>
            <person name="Aerts A."/>
            <person name="Arnold G.J."/>
            <person name="Basu M.K."/>
            <person name="Bauer D.J."/>
            <person name="Caceres C.E."/>
            <person name="Carmel L."/>
            <person name="Casola C."/>
            <person name="Choi J.H."/>
            <person name="Detter J.C."/>
            <person name="Dong Q."/>
            <person name="Dusheyko S."/>
            <person name="Eads B.D."/>
            <person name="Frohlich T."/>
            <person name="Geiler-Samerotte K.A."/>
            <person name="Gerlach D."/>
            <person name="Hatcher P."/>
            <person name="Jogdeo S."/>
            <person name="Krijgsveld J."/>
            <person name="Kriventseva E.V."/>
            <person name="Kultz D."/>
            <person name="Laforsch C."/>
            <person name="Lindquist E."/>
            <person name="Lopez J."/>
            <person name="Manak J.R."/>
            <person name="Muller J."/>
            <person name="Pangilinan J."/>
            <person name="Patwardhan R.P."/>
            <person name="Pitluck S."/>
            <person name="Pritham E.J."/>
            <person name="Rechtsteiner A."/>
            <person name="Rho M."/>
            <person name="Rogozin I.B."/>
            <person name="Sakarya O."/>
            <person name="Salamov A."/>
            <person name="Schaack S."/>
            <person name="Shapiro H."/>
            <person name="Shiga Y."/>
            <person name="Skalitzky C."/>
            <person name="Smith Z."/>
            <person name="Souvorov A."/>
            <person name="Sung W."/>
            <person name="Tang Z."/>
            <person name="Tsuchiya D."/>
            <person name="Tu H."/>
            <person name="Vos H."/>
            <person name="Wang M."/>
            <person name="Wolf Y.I."/>
            <person name="Yamagata H."/>
            <person name="Yamada T."/>
            <person name="Ye Y."/>
            <person name="Shaw J.R."/>
            <person name="Andrews J."/>
            <person name="Crease T.J."/>
            <person name="Tang H."/>
            <person name="Lucas S.M."/>
            <person name="Robertson H.M."/>
            <person name="Bork P."/>
            <person name="Koonin E.V."/>
            <person name="Zdobnov E.M."/>
            <person name="Grigoriev I.V."/>
            <person name="Lynch M."/>
            <person name="Boore J.L."/>
        </authorList>
    </citation>
    <scope>NUCLEOTIDE SEQUENCE [LARGE SCALE GENOMIC DNA]</scope>
</reference>
<evidence type="ECO:0000313" key="3">
    <source>
        <dbReference type="EMBL" id="EFX70916.1"/>
    </source>
</evidence>
<evidence type="ECO:0000313" key="4">
    <source>
        <dbReference type="Proteomes" id="UP000000305"/>
    </source>
</evidence>
<dbReference type="PROSITE" id="PS51257">
    <property type="entry name" value="PROKAR_LIPOPROTEIN"/>
    <property type="match status" value="1"/>
</dbReference>
<dbReference type="HOGENOM" id="CLU_2322735_0_0_1"/>
<gene>
    <name evidence="3" type="ORF">DAPPUDRAFT_256495</name>
</gene>
<feature type="region of interest" description="Disordered" evidence="1">
    <location>
        <begin position="51"/>
        <end position="99"/>
    </location>
</feature>
<proteinExistence type="predicted"/>
<dbReference type="Proteomes" id="UP000000305">
    <property type="component" value="Unassembled WGS sequence"/>
</dbReference>